<dbReference type="Pfam" id="PF11932">
    <property type="entry name" value="DUF3450"/>
    <property type="match status" value="1"/>
</dbReference>
<dbReference type="Proteomes" id="UP001500074">
    <property type="component" value="Unassembled WGS sequence"/>
</dbReference>
<feature type="region of interest" description="Disordered" evidence="2">
    <location>
        <begin position="259"/>
        <end position="278"/>
    </location>
</feature>
<keyword evidence="5" id="KW-1185">Reference proteome</keyword>
<evidence type="ECO:0000256" key="3">
    <source>
        <dbReference type="SAM" id="SignalP"/>
    </source>
</evidence>
<organism evidence="4 5">
    <name type="scientific">Modicisalibacter zincidurans</name>
    <dbReference type="NCBI Taxonomy" id="1178777"/>
    <lineage>
        <taxon>Bacteria</taxon>
        <taxon>Pseudomonadati</taxon>
        <taxon>Pseudomonadota</taxon>
        <taxon>Gammaproteobacteria</taxon>
        <taxon>Oceanospirillales</taxon>
        <taxon>Halomonadaceae</taxon>
        <taxon>Modicisalibacter</taxon>
    </lineage>
</organism>
<gene>
    <name evidence="4" type="ORF">GCM10023342_30200</name>
</gene>
<comment type="caution">
    <text evidence="4">The sequence shown here is derived from an EMBL/GenBank/DDBJ whole genome shotgun (WGS) entry which is preliminary data.</text>
</comment>
<evidence type="ECO:0000313" key="5">
    <source>
        <dbReference type="Proteomes" id="UP001500074"/>
    </source>
</evidence>
<feature type="coiled-coil region" evidence="1">
    <location>
        <begin position="43"/>
        <end position="94"/>
    </location>
</feature>
<dbReference type="InterPro" id="IPR016866">
    <property type="entry name" value="UCP028069"/>
</dbReference>
<accession>A0ABP9RJD3</accession>
<keyword evidence="3" id="KW-0732">Signal</keyword>
<evidence type="ECO:0000313" key="4">
    <source>
        <dbReference type="EMBL" id="GAA5178837.1"/>
    </source>
</evidence>
<feature type="chain" id="PRO_5047085237" evidence="3">
    <location>
        <begin position="27"/>
        <end position="278"/>
    </location>
</feature>
<evidence type="ECO:0000256" key="2">
    <source>
        <dbReference type="SAM" id="MobiDB-lite"/>
    </source>
</evidence>
<feature type="compositionally biased region" description="Low complexity" evidence="2">
    <location>
        <begin position="264"/>
        <end position="278"/>
    </location>
</feature>
<dbReference type="PIRSF" id="PIRSF028069">
    <property type="entry name" value="UCP028069"/>
    <property type="match status" value="1"/>
</dbReference>
<sequence length="278" mass="31180">MGNAPRRSGYALLACLALLGSAQVQAQDEGREAPVEDVLVEESLEAQQNQAQLQQKIDAADDTSRDALRELRRVERQAQRLEAYNEELARQVDEQGKAVERRQRGVEQLGNAEERLPVLTRQLAARLERLVAADMPFLYDQRQARLASLNRMLDSGELSAADKLDRVLAAWRAELDYGREVDAWQGSLKTQGDSLEVDYLRLGRLGWYYLTADGQQGGVWRSKEQAWQALDDEALGEVRKGLRIARQERAPALLDLPLSVTPEQGQLQSSQQSQEDAS</sequence>
<feature type="signal peptide" evidence="3">
    <location>
        <begin position="1"/>
        <end position="26"/>
    </location>
</feature>
<proteinExistence type="predicted"/>
<dbReference type="EMBL" id="BAABKI010000029">
    <property type="protein sequence ID" value="GAA5178837.1"/>
    <property type="molecule type" value="Genomic_DNA"/>
</dbReference>
<name>A0ABP9RJD3_9GAMM</name>
<evidence type="ECO:0000256" key="1">
    <source>
        <dbReference type="SAM" id="Coils"/>
    </source>
</evidence>
<protein>
    <submittedName>
        <fullName evidence="4">DUF3450 domain-containing protein</fullName>
    </submittedName>
</protein>
<keyword evidence="1" id="KW-0175">Coiled coil</keyword>
<reference evidence="5" key="1">
    <citation type="journal article" date="2019" name="Int. J. Syst. Evol. Microbiol.">
        <title>The Global Catalogue of Microorganisms (GCM) 10K type strain sequencing project: providing services to taxonomists for standard genome sequencing and annotation.</title>
        <authorList>
            <consortium name="The Broad Institute Genomics Platform"/>
            <consortium name="The Broad Institute Genome Sequencing Center for Infectious Disease"/>
            <person name="Wu L."/>
            <person name="Ma J."/>
        </authorList>
    </citation>
    <scope>NUCLEOTIDE SEQUENCE [LARGE SCALE GENOMIC DNA]</scope>
    <source>
        <strain evidence="5">JCM 18472</strain>
    </source>
</reference>